<protein>
    <submittedName>
        <fullName evidence="3">Uncharacterized protein LOC111016288 isoform X1</fullName>
    </submittedName>
</protein>
<accession>A0A6J1D0Y7</accession>
<feature type="compositionally biased region" description="Basic and acidic residues" evidence="1">
    <location>
        <begin position="1"/>
        <end position="10"/>
    </location>
</feature>
<evidence type="ECO:0000256" key="1">
    <source>
        <dbReference type="SAM" id="MobiDB-lite"/>
    </source>
</evidence>
<feature type="region of interest" description="Disordered" evidence="1">
    <location>
        <begin position="76"/>
        <end position="162"/>
    </location>
</feature>
<dbReference type="KEGG" id="mcha:111016288"/>
<feature type="compositionally biased region" description="Polar residues" evidence="1">
    <location>
        <begin position="76"/>
        <end position="96"/>
    </location>
</feature>
<feature type="region of interest" description="Disordered" evidence="1">
    <location>
        <begin position="689"/>
        <end position="738"/>
    </location>
</feature>
<feature type="compositionally biased region" description="Basic and acidic residues" evidence="1">
    <location>
        <begin position="102"/>
        <end position="145"/>
    </location>
</feature>
<feature type="compositionally biased region" description="Polar residues" evidence="1">
    <location>
        <begin position="198"/>
        <end position="211"/>
    </location>
</feature>
<name>A0A6J1D0Y7_MOMCH</name>
<dbReference type="OrthoDB" id="1923709at2759"/>
<proteinExistence type="predicted"/>
<feature type="region of interest" description="Disordered" evidence="1">
    <location>
        <begin position="589"/>
        <end position="620"/>
    </location>
</feature>
<evidence type="ECO:0000313" key="2">
    <source>
        <dbReference type="Proteomes" id="UP000504603"/>
    </source>
</evidence>
<dbReference type="PANTHER" id="PTHR34802:SF1">
    <property type="entry name" value="CHORISMATE SYNTHASE"/>
    <property type="match status" value="1"/>
</dbReference>
<sequence>MSLMKDDSNSHDQTATIKHELQKKSKISYTRDFLLSLSELDICKKLPSGFDQSIISEFEDASYDRQRISGGLSLNSFRRNEYGSSPPSRAEANNYSRRIHGKREVHSSGRSDKDSDSQSDRDSVDSGWRYGDHSRRSLQGPEHDGLLGSGSFPRPSGYATGFSAPKVRANEQYQLNRSNEPYHPPRPYKAVAHPRGNINDSYNHETFGSSEDTSEDRVEEEKKRRALFESMRKEQHRAFQESQKSNPVKQRDEFGIMMQLDESKDDKKLLNTSSGFDESIILQASKNDREKPFPSHTTVSRPLVPPGFTSNVLEKSFGTKSSVNPHFLEVKDDVVDKSLQTKDEHLHNGISEDLVEKNSSEQMGCPEQYGKTSINASANNTSEKIIDLFSAVDMSNKTTGIDVESLESSLQALQASENRAVADCKTEKVLANTAIGETSQVHSSSILEKLFCSAIKLDGGATNFIEQHENEMEDACSPQNTQSSKFAHWFVDNDGKQEDGVSPKRSNDLLTLIVGGEKGGYDISDVASEQSLPTVAFHGYESAESYITSSETSSNAQKTEPFYDKSKPEAVSSILTCEAVEQTLLSKMSENDSALQPSDQRWSHSDANNKHPTGKSDDHASQHLLSLLQKGTSPMIVGYGSDDGWNMGTGIHNKKEESSHNISNPGKTLTLETLFGSAFMKELQSVGAPVSAQRGSSGSGKVDVSESHGPIMDDGLLSNNEIRPSMINHDHGDQRQQNQPDLVRGQWLNLNGPRPELDSSHPQAKLGHKIGGYDGPAEMPFPEEDSLIISDSMNFQNLISIGNSIKPQPLFSHHTQDNNSAIFNSAFKDERPSMGGLEGLPFSASPFDRRETEMPHRKAPVHSSFPQLHPSQANNVKLFHQFESHPPNMNSQGELLLPEGMVHHDSPSNHQFVANMLRPPTSGLSGFDHSIHHPMLQQIQTSVNLPPQHLLQGLSRGAPPPMTNRSVPLHPHSVRGSAAPPQPNNQVSGLVQELNSIQGFHIGQRVPNMGGPRIPSPAPGIGGNQPDAIQRLIQMGHRSNPPKQIHPLSASGHGQGIYGHELNMGYGYR</sequence>
<feature type="region of interest" description="Disordered" evidence="1">
    <location>
        <begin position="954"/>
        <end position="983"/>
    </location>
</feature>
<dbReference type="GeneID" id="111016288"/>
<dbReference type="PANTHER" id="PTHR34802">
    <property type="entry name" value="CHORISMATE SYNTHASE"/>
    <property type="match status" value="1"/>
</dbReference>
<organism evidence="2 3">
    <name type="scientific">Momordica charantia</name>
    <name type="common">Bitter gourd</name>
    <name type="synonym">Balsam pear</name>
    <dbReference type="NCBI Taxonomy" id="3673"/>
    <lineage>
        <taxon>Eukaryota</taxon>
        <taxon>Viridiplantae</taxon>
        <taxon>Streptophyta</taxon>
        <taxon>Embryophyta</taxon>
        <taxon>Tracheophyta</taxon>
        <taxon>Spermatophyta</taxon>
        <taxon>Magnoliopsida</taxon>
        <taxon>eudicotyledons</taxon>
        <taxon>Gunneridae</taxon>
        <taxon>Pentapetalae</taxon>
        <taxon>rosids</taxon>
        <taxon>fabids</taxon>
        <taxon>Cucurbitales</taxon>
        <taxon>Cucurbitaceae</taxon>
        <taxon>Momordiceae</taxon>
        <taxon>Momordica</taxon>
    </lineage>
</organism>
<keyword evidence="2" id="KW-1185">Reference proteome</keyword>
<feature type="region of interest" description="Disordered" evidence="1">
    <location>
        <begin position="1"/>
        <end position="21"/>
    </location>
</feature>
<evidence type="ECO:0000313" key="3">
    <source>
        <dbReference type="RefSeq" id="XP_022147303.1"/>
    </source>
</evidence>
<feature type="compositionally biased region" description="Basic and acidic residues" evidence="1">
    <location>
        <begin position="601"/>
        <end position="620"/>
    </location>
</feature>
<feature type="region of interest" description="Disordered" evidence="1">
    <location>
        <begin position="177"/>
        <end position="222"/>
    </location>
</feature>
<feature type="compositionally biased region" description="Polar residues" evidence="1">
    <location>
        <begin position="589"/>
        <end position="600"/>
    </location>
</feature>
<dbReference type="Proteomes" id="UP000504603">
    <property type="component" value="Unplaced"/>
</dbReference>
<dbReference type="RefSeq" id="XP_022147303.1">
    <property type="nucleotide sequence ID" value="XM_022291611.1"/>
</dbReference>
<reference evidence="3" key="1">
    <citation type="submission" date="2025-08" db="UniProtKB">
        <authorList>
            <consortium name="RefSeq"/>
        </authorList>
    </citation>
    <scope>IDENTIFICATION</scope>
    <source>
        <strain evidence="3">OHB3-1</strain>
    </source>
</reference>
<gene>
    <name evidence="3" type="primary">LOC111016288</name>
</gene>
<dbReference type="AlphaFoldDB" id="A0A6J1D0Y7"/>